<gene>
    <name evidence="1" type="ORF">SLS58_009516</name>
</gene>
<dbReference type="EMBL" id="JAKEKT020000094">
    <property type="protein sequence ID" value="KAL1636990.1"/>
    <property type="molecule type" value="Genomic_DNA"/>
</dbReference>
<protein>
    <submittedName>
        <fullName evidence="1">Uncharacterized protein</fullName>
    </submittedName>
</protein>
<organism evidence="1 2">
    <name type="scientific">Diplodia intermedia</name>
    <dbReference type="NCBI Taxonomy" id="856260"/>
    <lineage>
        <taxon>Eukaryota</taxon>
        <taxon>Fungi</taxon>
        <taxon>Dikarya</taxon>
        <taxon>Ascomycota</taxon>
        <taxon>Pezizomycotina</taxon>
        <taxon>Dothideomycetes</taxon>
        <taxon>Dothideomycetes incertae sedis</taxon>
        <taxon>Botryosphaeriales</taxon>
        <taxon>Botryosphaeriaceae</taxon>
        <taxon>Diplodia</taxon>
    </lineage>
</organism>
<keyword evidence="2" id="KW-1185">Reference proteome</keyword>
<reference evidence="1 2" key="1">
    <citation type="journal article" date="2023" name="Plant Dis.">
        <title>First Report of Diplodia intermedia Causing Canker and Dieback Diseases on Apple Trees in Canada.</title>
        <authorList>
            <person name="Ellouze W."/>
            <person name="Ilyukhin E."/>
            <person name="Sulman M."/>
            <person name="Ali S."/>
        </authorList>
    </citation>
    <scope>NUCLEOTIDE SEQUENCE [LARGE SCALE GENOMIC DNA]</scope>
    <source>
        <strain evidence="1 2">M45-28</strain>
    </source>
</reference>
<evidence type="ECO:0000313" key="2">
    <source>
        <dbReference type="Proteomes" id="UP001521184"/>
    </source>
</evidence>
<sequence>MELVELEFFNFATPDWGSADSKHARPGHIASFLEDNPRNKLVPLTDGMFGYRVTRPTINKDYFHAV</sequence>
<accession>A0ABR3TBQ9</accession>
<name>A0ABR3TBQ9_9PEZI</name>
<evidence type="ECO:0000313" key="1">
    <source>
        <dbReference type="EMBL" id="KAL1636990.1"/>
    </source>
</evidence>
<comment type="caution">
    <text evidence="1">The sequence shown here is derived from an EMBL/GenBank/DDBJ whole genome shotgun (WGS) entry which is preliminary data.</text>
</comment>
<proteinExistence type="predicted"/>
<dbReference type="Proteomes" id="UP001521184">
    <property type="component" value="Unassembled WGS sequence"/>
</dbReference>